<dbReference type="InterPro" id="IPR018247">
    <property type="entry name" value="EF_Hand_1_Ca_BS"/>
</dbReference>
<dbReference type="SMART" id="SM00054">
    <property type="entry name" value="EFh"/>
    <property type="match status" value="4"/>
</dbReference>
<gene>
    <name evidence="4" type="ORF">PHET_06363</name>
</gene>
<keyword evidence="5" id="KW-1185">Reference proteome</keyword>
<dbReference type="SUPFAM" id="SSF47473">
    <property type="entry name" value="EF-hand"/>
    <property type="match status" value="1"/>
</dbReference>
<evidence type="ECO:0000313" key="5">
    <source>
        <dbReference type="Proteomes" id="UP000748531"/>
    </source>
</evidence>
<dbReference type="OrthoDB" id="6229588at2759"/>
<keyword evidence="1" id="KW-0677">Repeat</keyword>
<keyword evidence="2" id="KW-0106">Calcium</keyword>
<dbReference type="InterPro" id="IPR050145">
    <property type="entry name" value="Centrin_CML-like"/>
</dbReference>
<dbReference type="Pfam" id="PF13499">
    <property type="entry name" value="EF-hand_7"/>
    <property type="match status" value="2"/>
</dbReference>
<dbReference type="PANTHER" id="PTHR23050">
    <property type="entry name" value="CALCIUM BINDING PROTEIN"/>
    <property type="match status" value="1"/>
</dbReference>
<dbReference type="Gene3D" id="1.10.238.10">
    <property type="entry name" value="EF-hand"/>
    <property type="match status" value="2"/>
</dbReference>
<dbReference type="Proteomes" id="UP000748531">
    <property type="component" value="Unassembled WGS sequence"/>
</dbReference>
<organism evidence="4 5">
    <name type="scientific">Paragonimus heterotremus</name>
    <dbReference type="NCBI Taxonomy" id="100268"/>
    <lineage>
        <taxon>Eukaryota</taxon>
        <taxon>Metazoa</taxon>
        <taxon>Spiralia</taxon>
        <taxon>Lophotrochozoa</taxon>
        <taxon>Platyhelminthes</taxon>
        <taxon>Trematoda</taxon>
        <taxon>Digenea</taxon>
        <taxon>Plagiorchiida</taxon>
        <taxon>Troglotremata</taxon>
        <taxon>Troglotrematidae</taxon>
        <taxon>Paragonimus</taxon>
    </lineage>
</organism>
<dbReference type="CDD" id="cd00051">
    <property type="entry name" value="EFh"/>
    <property type="match status" value="1"/>
</dbReference>
<accession>A0A8J4WGG5</accession>
<name>A0A8J4WGG5_9TREM</name>
<reference evidence="4" key="1">
    <citation type="submission" date="2019-05" db="EMBL/GenBank/DDBJ databases">
        <title>Annotation for the trematode Paragonimus heterotremus.</title>
        <authorList>
            <person name="Choi Y.-J."/>
        </authorList>
    </citation>
    <scope>NUCLEOTIDE SEQUENCE</scope>
    <source>
        <strain evidence="4">LC</strain>
    </source>
</reference>
<dbReference type="EMBL" id="LUCH01003117">
    <property type="protein sequence ID" value="KAF5400523.1"/>
    <property type="molecule type" value="Genomic_DNA"/>
</dbReference>
<feature type="domain" description="EF-hand" evidence="3">
    <location>
        <begin position="36"/>
        <end position="71"/>
    </location>
</feature>
<dbReference type="FunFam" id="1.10.238.10:FF:000001">
    <property type="entry name" value="Calmodulin 1"/>
    <property type="match status" value="1"/>
</dbReference>
<dbReference type="InterPro" id="IPR002048">
    <property type="entry name" value="EF_hand_dom"/>
</dbReference>
<sequence length="142" mass="16697">MAHMKILEQNFDSLDKNRNGKLEKKEIVEFLVTFGFKQQYAEEFIKQFDANKDGIISKDEFMKAARAIKPSKFSEAQLRAMFKKADKDHSGSISGKELKTFLEEQKNLVSKSEVKKWIEEHDKNKDKQLDYEEFLSFVHDKL</sequence>
<dbReference type="PROSITE" id="PS50222">
    <property type="entry name" value="EF_HAND_2"/>
    <property type="match status" value="3"/>
</dbReference>
<evidence type="ECO:0000313" key="4">
    <source>
        <dbReference type="EMBL" id="KAF5400523.1"/>
    </source>
</evidence>
<dbReference type="GO" id="GO:0005509">
    <property type="term" value="F:calcium ion binding"/>
    <property type="evidence" value="ECO:0007669"/>
    <property type="project" value="InterPro"/>
</dbReference>
<feature type="domain" description="EF-hand" evidence="3">
    <location>
        <begin position="109"/>
        <end position="142"/>
    </location>
</feature>
<protein>
    <recommendedName>
        <fullName evidence="3">EF-hand domain-containing protein</fullName>
    </recommendedName>
</protein>
<dbReference type="PROSITE" id="PS00018">
    <property type="entry name" value="EF_HAND_1"/>
    <property type="match status" value="3"/>
</dbReference>
<evidence type="ECO:0000259" key="3">
    <source>
        <dbReference type="PROSITE" id="PS50222"/>
    </source>
</evidence>
<dbReference type="AlphaFoldDB" id="A0A8J4WGG5"/>
<evidence type="ECO:0000256" key="1">
    <source>
        <dbReference type="ARBA" id="ARBA00022737"/>
    </source>
</evidence>
<comment type="caution">
    <text evidence="4">The sequence shown here is derived from an EMBL/GenBank/DDBJ whole genome shotgun (WGS) entry which is preliminary data.</text>
</comment>
<evidence type="ECO:0000256" key="2">
    <source>
        <dbReference type="ARBA" id="ARBA00022837"/>
    </source>
</evidence>
<feature type="domain" description="EF-hand" evidence="3">
    <location>
        <begin position="73"/>
        <end position="108"/>
    </location>
</feature>
<dbReference type="InterPro" id="IPR011992">
    <property type="entry name" value="EF-hand-dom_pair"/>
</dbReference>
<proteinExistence type="predicted"/>